<sequence length="76" mass="9088">MDKKTNHEEMDKMPIPQKNEETAFTDFVNKNKELLYRIAKSNTVINESGLTVIPKDDPWLDEKEWDKMYEDLKNKK</sequence>
<reference evidence="2" key="1">
    <citation type="submission" date="2016-12" db="EMBL/GenBank/DDBJ databases">
        <authorList>
            <person name="Varghese N."/>
            <person name="Submissions S."/>
        </authorList>
    </citation>
    <scope>NUCLEOTIDE SEQUENCE [LARGE SCALE GENOMIC DNA]</scope>
    <source>
        <strain evidence="2">DSM 11544</strain>
    </source>
</reference>
<evidence type="ECO:0000313" key="1">
    <source>
        <dbReference type="EMBL" id="SHN73792.1"/>
    </source>
</evidence>
<name>A0A1M7TST5_9FIRM</name>
<proteinExistence type="predicted"/>
<dbReference type="STRING" id="1121395.SAMN02745215_02527"/>
<protein>
    <submittedName>
        <fullName evidence="1">Uncharacterized protein</fullName>
    </submittedName>
</protein>
<dbReference type="EMBL" id="FRDN01000007">
    <property type="protein sequence ID" value="SHN73792.1"/>
    <property type="molecule type" value="Genomic_DNA"/>
</dbReference>
<dbReference type="Proteomes" id="UP000184010">
    <property type="component" value="Unassembled WGS sequence"/>
</dbReference>
<dbReference type="RefSeq" id="WP_072772905.1">
    <property type="nucleotide sequence ID" value="NZ_FRDN01000007.1"/>
</dbReference>
<dbReference type="AlphaFoldDB" id="A0A1M7TST5"/>
<gene>
    <name evidence="1" type="ORF">SAMN02745215_02527</name>
</gene>
<evidence type="ECO:0000313" key="2">
    <source>
        <dbReference type="Proteomes" id="UP000184010"/>
    </source>
</evidence>
<keyword evidence="2" id="KW-1185">Reference proteome</keyword>
<organism evidence="1 2">
    <name type="scientific">Desulfitobacterium chlororespirans DSM 11544</name>
    <dbReference type="NCBI Taxonomy" id="1121395"/>
    <lineage>
        <taxon>Bacteria</taxon>
        <taxon>Bacillati</taxon>
        <taxon>Bacillota</taxon>
        <taxon>Clostridia</taxon>
        <taxon>Eubacteriales</taxon>
        <taxon>Desulfitobacteriaceae</taxon>
        <taxon>Desulfitobacterium</taxon>
    </lineage>
</organism>
<accession>A0A1M7TST5</accession>